<feature type="transmembrane region" description="Helical" evidence="1">
    <location>
        <begin position="48"/>
        <end position="69"/>
    </location>
</feature>
<organism evidence="2 3">
    <name type="scientific">Amanita thiersii Skay4041</name>
    <dbReference type="NCBI Taxonomy" id="703135"/>
    <lineage>
        <taxon>Eukaryota</taxon>
        <taxon>Fungi</taxon>
        <taxon>Dikarya</taxon>
        <taxon>Basidiomycota</taxon>
        <taxon>Agaricomycotina</taxon>
        <taxon>Agaricomycetes</taxon>
        <taxon>Agaricomycetidae</taxon>
        <taxon>Agaricales</taxon>
        <taxon>Pluteineae</taxon>
        <taxon>Amanitaceae</taxon>
        <taxon>Amanita</taxon>
    </lineage>
</organism>
<keyword evidence="1" id="KW-0812">Transmembrane</keyword>
<sequence length="313" mass="34928">MSTPIGAMIIATFTQSLLFGIYLPTCIHCVRWLVFTDVGWKFRKDIKWVMLSATLSIFVLMTLNVTFAIKASLDLLTKGIMRSYAHVIMLVSERLTTVITDYILMYRCWTVYGNSWRIVIIPFFLWLATVICTVIGVQWVVVVLHTSNTRLSIVTSNANLAFFTCTIIINVWLTTAIVLRIWHVARKSIGSAGQFYSVIQIIIESGLMYTVTSLMLLIAAIIGRRPRFSIVLFPRLLLAVVNCSIAAIAFNLLVIRSNEYRVQHPPDATTLPNSNLSLRSADNSAVLSRDLGGATSPSVAANLAHGKQRSMEH</sequence>
<evidence type="ECO:0000256" key="1">
    <source>
        <dbReference type="SAM" id="Phobius"/>
    </source>
</evidence>
<protein>
    <recommendedName>
        <fullName evidence="4">G-protein coupled receptors family 1 profile domain-containing protein</fullName>
    </recommendedName>
</protein>
<dbReference type="OrthoDB" id="3357408at2759"/>
<feature type="transmembrane region" description="Helical" evidence="1">
    <location>
        <begin position="116"/>
        <end position="140"/>
    </location>
</feature>
<reference evidence="2 3" key="1">
    <citation type="submission" date="2014-02" db="EMBL/GenBank/DDBJ databases">
        <title>Transposable element dynamics among asymbiotic and ectomycorrhizal Amanita fungi.</title>
        <authorList>
            <consortium name="DOE Joint Genome Institute"/>
            <person name="Hess J."/>
            <person name="Skrede I."/>
            <person name="Wolfe B."/>
            <person name="LaButti K."/>
            <person name="Ohm R.A."/>
            <person name="Grigoriev I.V."/>
            <person name="Pringle A."/>
        </authorList>
    </citation>
    <scope>NUCLEOTIDE SEQUENCE [LARGE SCALE GENOMIC DNA]</scope>
    <source>
        <strain evidence="2 3">SKay4041</strain>
    </source>
</reference>
<feature type="transmembrane region" description="Helical" evidence="1">
    <location>
        <begin position="228"/>
        <end position="254"/>
    </location>
</feature>
<keyword evidence="1" id="KW-1133">Transmembrane helix</keyword>
<evidence type="ECO:0008006" key="4">
    <source>
        <dbReference type="Google" id="ProtNLM"/>
    </source>
</evidence>
<feature type="transmembrane region" description="Helical" evidence="1">
    <location>
        <begin position="160"/>
        <end position="183"/>
    </location>
</feature>
<keyword evidence="3" id="KW-1185">Reference proteome</keyword>
<evidence type="ECO:0000313" key="2">
    <source>
        <dbReference type="EMBL" id="PFH49355.1"/>
    </source>
</evidence>
<keyword evidence="1" id="KW-0472">Membrane</keyword>
<accession>A0A2A9NEC7</accession>
<gene>
    <name evidence="2" type="ORF">AMATHDRAFT_63426</name>
</gene>
<dbReference type="AlphaFoldDB" id="A0A2A9NEC7"/>
<feature type="transmembrane region" description="Helical" evidence="1">
    <location>
        <begin position="195"/>
        <end position="222"/>
    </location>
</feature>
<feature type="transmembrane region" description="Helical" evidence="1">
    <location>
        <begin position="6"/>
        <end position="27"/>
    </location>
</feature>
<evidence type="ECO:0000313" key="3">
    <source>
        <dbReference type="Proteomes" id="UP000242287"/>
    </source>
</evidence>
<dbReference type="EMBL" id="KZ302032">
    <property type="protein sequence ID" value="PFH49355.1"/>
    <property type="molecule type" value="Genomic_DNA"/>
</dbReference>
<feature type="transmembrane region" description="Helical" evidence="1">
    <location>
        <begin position="84"/>
        <end position="104"/>
    </location>
</feature>
<name>A0A2A9NEC7_9AGAR</name>
<dbReference type="Proteomes" id="UP000242287">
    <property type="component" value="Unassembled WGS sequence"/>
</dbReference>
<proteinExistence type="predicted"/>